<dbReference type="AlphaFoldDB" id="A0A6L3ZE71"/>
<proteinExistence type="predicted"/>
<dbReference type="OrthoDB" id="2582440at2"/>
<evidence type="ECO:0000259" key="2">
    <source>
        <dbReference type="Pfam" id="PF26628"/>
    </source>
</evidence>
<keyword evidence="4" id="KW-1185">Reference proteome</keyword>
<name>A0A6L3ZE71_9FLAO</name>
<reference evidence="3 4" key="1">
    <citation type="submission" date="2019-10" db="EMBL/GenBank/DDBJ databases">
        <title>Genome sequence of Phaeocystidibacter marisrubri JCM30614 (type strain).</title>
        <authorList>
            <person name="Bowman J.P."/>
        </authorList>
    </citation>
    <scope>NUCLEOTIDE SEQUENCE [LARGE SCALE GENOMIC DNA]</scope>
    <source>
        <strain evidence="3 4">JCM 30614</strain>
    </source>
</reference>
<organism evidence="3 4">
    <name type="scientific">Phaeocystidibacter marisrubri</name>
    <dbReference type="NCBI Taxonomy" id="1577780"/>
    <lineage>
        <taxon>Bacteria</taxon>
        <taxon>Pseudomonadati</taxon>
        <taxon>Bacteroidota</taxon>
        <taxon>Flavobacteriia</taxon>
        <taxon>Flavobacteriales</taxon>
        <taxon>Phaeocystidibacteraceae</taxon>
        <taxon>Phaeocystidibacter</taxon>
    </lineage>
</organism>
<evidence type="ECO:0000256" key="1">
    <source>
        <dbReference type="ARBA" id="ARBA00022729"/>
    </source>
</evidence>
<dbReference type="Proteomes" id="UP000484164">
    <property type="component" value="Unassembled WGS sequence"/>
</dbReference>
<sequence length="541" mass="61357">MVSLSHGFYRTYRVWGCIAFLSVSLGVYSQQAPGGVQGSSLWYSESDLSKTVGNYYTFNLLNFENRIDVEQLHLTGASTLFLVLKPSFNTERGAQFLRLGDVAISDEGVAHGVSFSEIDFKEDVPVIMSLEIQRSRRFAHRGFSEIQVGDTSLFSLAEFIVFPGRLNRDEMRKVHTYLALKYSVTITDNSETEYQDYFRPDEYTYWNTRVDRLYRNRVIGLGRSDDQSFYQSQTVTTQGASVMVALDHFDSIGQMPTVEIADESFIIFSEKKSKGANAIHCPIPSAESHILHNWKFQLQNWQSQAEYLLLKVPSSEVDKRDSLFLSDGYWNLYLPIDSYEGSDFLYKIPLSELTDYRHYFFTNSQNSDCLEIFTYPESGDLNVVTELIGDREWVLETQSMSDGTLISEHISGTHARRFLREGQYVVSVLDADGEMISSEIVRIQSTSNRSSIGLEELDIRVYPDPVQTGQSSTLEVRNMPSSESLRMTVSDMNGKIHQSIPVDYSEEIIQSIAPLSVPGTYTVTLHQGSSVYSVKLVVRSK</sequence>
<dbReference type="InterPro" id="IPR026444">
    <property type="entry name" value="Secre_tail"/>
</dbReference>
<dbReference type="InterPro" id="IPR058515">
    <property type="entry name" value="DUF8202"/>
</dbReference>
<keyword evidence="1" id="KW-0732">Signal</keyword>
<dbReference type="NCBIfam" id="TIGR04183">
    <property type="entry name" value="Por_Secre_tail"/>
    <property type="match status" value="1"/>
</dbReference>
<dbReference type="RefSeq" id="WP_151693399.1">
    <property type="nucleotide sequence ID" value="NZ_BMGX01000001.1"/>
</dbReference>
<protein>
    <submittedName>
        <fullName evidence="3">T9SS type A sorting domain-containing protein</fullName>
    </submittedName>
</protein>
<evidence type="ECO:0000313" key="3">
    <source>
        <dbReference type="EMBL" id="KAB2815970.1"/>
    </source>
</evidence>
<comment type="caution">
    <text evidence="3">The sequence shown here is derived from an EMBL/GenBank/DDBJ whole genome shotgun (WGS) entry which is preliminary data.</text>
</comment>
<gene>
    <name evidence="3" type="ORF">F8C82_09745</name>
</gene>
<evidence type="ECO:0000313" key="4">
    <source>
        <dbReference type="Proteomes" id="UP000484164"/>
    </source>
</evidence>
<accession>A0A6L3ZE71</accession>
<dbReference type="Pfam" id="PF26628">
    <property type="entry name" value="DUF8202"/>
    <property type="match status" value="1"/>
</dbReference>
<dbReference type="EMBL" id="WBVQ01000002">
    <property type="protein sequence ID" value="KAB2815970.1"/>
    <property type="molecule type" value="Genomic_DNA"/>
</dbReference>
<feature type="domain" description="DUF8202" evidence="2">
    <location>
        <begin position="170"/>
        <end position="305"/>
    </location>
</feature>